<evidence type="ECO:0000313" key="2">
    <source>
        <dbReference type="EMBL" id="PZO38096.1"/>
    </source>
</evidence>
<dbReference type="AlphaFoldDB" id="A0A2W4W0M6"/>
<dbReference type="Gene3D" id="2.60.120.10">
    <property type="entry name" value="Jelly Rolls"/>
    <property type="match status" value="1"/>
</dbReference>
<reference evidence="2 3" key="2">
    <citation type="submission" date="2018-06" db="EMBL/GenBank/DDBJ databases">
        <title>Metagenomic assembly of (sub)arctic Cyanobacteria and their associated microbiome from non-axenic cultures.</title>
        <authorList>
            <person name="Baurain D."/>
        </authorList>
    </citation>
    <scope>NUCLEOTIDE SEQUENCE [LARGE SCALE GENOMIC DNA]</scope>
    <source>
        <strain evidence="2">ULC041bin1</strain>
    </source>
</reference>
<dbReference type="InterPro" id="IPR011051">
    <property type="entry name" value="RmlC_Cupin_sf"/>
</dbReference>
<dbReference type="SMART" id="SM00835">
    <property type="entry name" value="Cupin_1"/>
    <property type="match status" value="1"/>
</dbReference>
<dbReference type="InterPro" id="IPR014710">
    <property type="entry name" value="RmlC-like_jellyroll"/>
</dbReference>
<evidence type="ECO:0000313" key="3">
    <source>
        <dbReference type="Proteomes" id="UP000249081"/>
    </source>
</evidence>
<dbReference type="CDD" id="cd02214">
    <property type="entry name" value="cupin_MJ1618"/>
    <property type="match status" value="1"/>
</dbReference>
<sequence>MLIRKLLDCPEFIAGDGTRLRELLHPDKQTIDLRYSLAHAVVPVGQVSTPHALATSEVYYILVGQGEMHIGGETSRVEPGDAVYIPPQARQYIRNVGDSPLVFICLVDPAWRQEDERVFDTKSEPYNPDSIKAKP</sequence>
<organism evidence="2 3">
    <name type="scientific">Shackletoniella antarctica</name>
    <dbReference type="NCBI Taxonomy" id="268115"/>
    <lineage>
        <taxon>Bacteria</taxon>
        <taxon>Bacillati</taxon>
        <taxon>Cyanobacteriota</taxon>
        <taxon>Cyanophyceae</taxon>
        <taxon>Oculatellales</taxon>
        <taxon>Oculatellaceae</taxon>
        <taxon>Shackletoniella</taxon>
    </lineage>
</organism>
<dbReference type="SUPFAM" id="SSF51182">
    <property type="entry name" value="RmlC-like cupins"/>
    <property type="match status" value="1"/>
</dbReference>
<dbReference type="InterPro" id="IPR013096">
    <property type="entry name" value="Cupin_2"/>
</dbReference>
<proteinExistence type="predicted"/>
<gene>
    <name evidence="2" type="ORF">DCF17_15090</name>
</gene>
<feature type="domain" description="Cupin type-1" evidence="1">
    <location>
        <begin position="4"/>
        <end position="132"/>
    </location>
</feature>
<comment type="caution">
    <text evidence="2">The sequence shown here is derived from an EMBL/GenBank/DDBJ whole genome shotgun (WGS) entry which is preliminary data.</text>
</comment>
<dbReference type="EMBL" id="QBMN01000109">
    <property type="protein sequence ID" value="PZO38096.1"/>
    <property type="molecule type" value="Genomic_DNA"/>
</dbReference>
<accession>A0A2W4W0M6</accession>
<dbReference type="InterPro" id="IPR006045">
    <property type="entry name" value="Cupin_1"/>
</dbReference>
<dbReference type="Pfam" id="PF07883">
    <property type="entry name" value="Cupin_2"/>
    <property type="match status" value="1"/>
</dbReference>
<dbReference type="PANTHER" id="PTHR36114">
    <property type="entry name" value="16.7 KDA PROTEIN IN WHIE LOCUS"/>
    <property type="match status" value="1"/>
</dbReference>
<dbReference type="Proteomes" id="UP000249081">
    <property type="component" value="Unassembled WGS sequence"/>
</dbReference>
<protein>
    <submittedName>
        <fullName evidence="2">Cupin domain-containing protein</fullName>
    </submittedName>
</protein>
<name>A0A2W4W0M6_9CYAN</name>
<dbReference type="InterPro" id="IPR052044">
    <property type="entry name" value="PKS_Associated_Protein"/>
</dbReference>
<evidence type="ECO:0000259" key="1">
    <source>
        <dbReference type="SMART" id="SM00835"/>
    </source>
</evidence>
<reference evidence="3" key="1">
    <citation type="submission" date="2018-04" db="EMBL/GenBank/DDBJ databases">
        <authorList>
            <person name="Cornet L."/>
        </authorList>
    </citation>
    <scope>NUCLEOTIDE SEQUENCE [LARGE SCALE GENOMIC DNA]</scope>
</reference>
<dbReference type="PANTHER" id="PTHR36114:SF1">
    <property type="entry name" value="16.7 KDA PROTEIN IN WHIE LOCUS"/>
    <property type="match status" value="1"/>
</dbReference>